<comment type="similarity">
    <text evidence="1">Belongs to the class-A beta-lactamase family.</text>
</comment>
<reference evidence="4" key="1">
    <citation type="journal article" date="2021" name="Nat. Commun.">
        <title>Genetic determinants of endophytism in the Arabidopsis root mycobiome.</title>
        <authorList>
            <person name="Mesny F."/>
            <person name="Miyauchi S."/>
            <person name="Thiergart T."/>
            <person name="Pickel B."/>
            <person name="Atanasova L."/>
            <person name="Karlsson M."/>
            <person name="Huettel B."/>
            <person name="Barry K.W."/>
            <person name="Haridas S."/>
            <person name="Chen C."/>
            <person name="Bauer D."/>
            <person name="Andreopoulos W."/>
            <person name="Pangilinan J."/>
            <person name="LaButti K."/>
            <person name="Riley R."/>
            <person name="Lipzen A."/>
            <person name="Clum A."/>
            <person name="Drula E."/>
            <person name="Henrissat B."/>
            <person name="Kohler A."/>
            <person name="Grigoriev I.V."/>
            <person name="Martin F.M."/>
            <person name="Hacquard S."/>
        </authorList>
    </citation>
    <scope>NUCLEOTIDE SEQUENCE</scope>
    <source>
        <strain evidence="4">MPI-CAGE-AT-0021</strain>
    </source>
</reference>
<dbReference type="Gene3D" id="3.40.710.10">
    <property type="entry name" value="DD-peptidase/beta-lactamase superfamily"/>
    <property type="match status" value="1"/>
</dbReference>
<dbReference type="InterPro" id="IPR001466">
    <property type="entry name" value="Beta-lactam-related"/>
</dbReference>
<evidence type="ECO:0000259" key="3">
    <source>
        <dbReference type="Pfam" id="PF00144"/>
    </source>
</evidence>
<dbReference type="AlphaFoldDB" id="A0A9P9ILS2"/>
<dbReference type="InterPro" id="IPR050789">
    <property type="entry name" value="Diverse_Enzym_Activities"/>
</dbReference>
<dbReference type="InterPro" id="IPR012338">
    <property type="entry name" value="Beta-lactam/transpept-like"/>
</dbReference>
<evidence type="ECO:0000256" key="1">
    <source>
        <dbReference type="ARBA" id="ARBA00009009"/>
    </source>
</evidence>
<keyword evidence="5" id="KW-1185">Reference proteome</keyword>
<dbReference type="PANTHER" id="PTHR43283">
    <property type="entry name" value="BETA-LACTAMASE-RELATED"/>
    <property type="match status" value="1"/>
</dbReference>
<accession>A0A9P9ILS2</accession>
<comment type="caution">
    <text evidence="4">The sequence shown here is derived from an EMBL/GenBank/DDBJ whole genome shotgun (WGS) entry which is preliminary data.</text>
</comment>
<evidence type="ECO:0000313" key="5">
    <source>
        <dbReference type="Proteomes" id="UP000717696"/>
    </source>
</evidence>
<feature type="domain" description="Beta-lactamase-related" evidence="3">
    <location>
        <begin position="46"/>
        <end position="380"/>
    </location>
</feature>
<name>A0A9P9ILS2_9HYPO</name>
<sequence length="403" mass="44579">MASSFELLLKKAITNLDVPSIAVEAKRRDGSRILSMYLGSPSPLFTSQNAIGKNTLFTLASLTKLPTSIAALQLAENGTIGLDDDVTDLLPTLKQQRILKGFKADGDPILEDRTNPITIRHLLTHSAGTGYDFSNEELRRVQSFHGERLSSKPTIEQRFNLPLLFEPGESWNYGCSIDWVGKLVEVLTGLKLETYMSKHVWQPLGITSFTFWPHQRDTTTKELAILAERDDETEHLRPLPEGLSLNIGVTDCFGGQGGYSTVQDFLQLLYSLLANDGRILKPETADLLFQGHLTATSKFVLNRKMEDPSWAVGTFYPGETYDWSLGGLLIEIAGHGCSLSRGSNTLVWSGAANLFWFVDRQNGICGLFATQVMPPADHVSQALIKAFHEEVYKQVSEGAARQC</sequence>
<dbReference type="GO" id="GO:0016787">
    <property type="term" value="F:hydrolase activity"/>
    <property type="evidence" value="ECO:0007669"/>
    <property type="project" value="UniProtKB-KW"/>
</dbReference>
<dbReference type="SUPFAM" id="SSF56601">
    <property type="entry name" value="beta-lactamase/transpeptidase-like"/>
    <property type="match status" value="1"/>
</dbReference>
<proteinExistence type="inferred from homology"/>
<organism evidence="4 5">
    <name type="scientific">Dactylonectria estremocensis</name>
    <dbReference type="NCBI Taxonomy" id="1079267"/>
    <lineage>
        <taxon>Eukaryota</taxon>
        <taxon>Fungi</taxon>
        <taxon>Dikarya</taxon>
        <taxon>Ascomycota</taxon>
        <taxon>Pezizomycotina</taxon>
        <taxon>Sordariomycetes</taxon>
        <taxon>Hypocreomycetidae</taxon>
        <taxon>Hypocreales</taxon>
        <taxon>Nectriaceae</taxon>
        <taxon>Dactylonectria</taxon>
    </lineage>
</organism>
<dbReference type="EMBL" id="JAGMUU010000024">
    <property type="protein sequence ID" value="KAH7125086.1"/>
    <property type="molecule type" value="Genomic_DNA"/>
</dbReference>
<keyword evidence="2" id="KW-0378">Hydrolase</keyword>
<gene>
    <name evidence="4" type="ORF">B0J13DRAFT_151652</name>
</gene>
<dbReference type="Proteomes" id="UP000717696">
    <property type="component" value="Unassembled WGS sequence"/>
</dbReference>
<evidence type="ECO:0000313" key="4">
    <source>
        <dbReference type="EMBL" id="KAH7125086.1"/>
    </source>
</evidence>
<dbReference type="Pfam" id="PF00144">
    <property type="entry name" value="Beta-lactamase"/>
    <property type="match status" value="1"/>
</dbReference>
<protein>
    <submittedName>
        <fullName evidence="4">Beta-lactamase/transpeptidase-like protein</fullName>
    </submittedName>
</protein>
<dbReference type="OrthoDB" id="428260at2759"/>
<evidence type="ECO:0000256" key="2">
    <source>
        <dbReference type="ARBA" id="ARBA00022801"/>
    </source>
</evidence>
<dbReference type="PANTHER" id="PTHR43283:SF17">
    <property type="entry name" value="(LOVD), PUTATIVE (AFU_ORTHOLOGUE AFUA_5G00920)-RELATED"/>
    <property type="match status" value="1"/>
</dbReference>